<dbReference type="PROSITE" id="PS50123">
    <property type="entry name" value="CHER"/>
    <property type="match status" value="1"/>
</dbReference>
<keyword evidence="3" id="KW-1185">Reference proteome</keyword>
<evidence type="ECO:0000313" key="2">
    <source>
        <dbReference type="EMBL" id="SHM00344.1"/>
    </source>
</evidence>
<dbReference type="GO" id="GO:0008757">
    <property type="term" value="F:S-adenosylmethionine-dependent methyltransferase activity"/>
    <property type="evidence" value="ECO:0007669"/>
    <property type="project" value="InterPro"/>
</dbReference>
<proteinExistence type="predicted"/>
<evidence type="ECO:0000259" key="1">
    <source>
        <dbReference type="PROSITE" id="PS50123"/>
    </source>
</evidence>
<dbReference type="AlphaFoldDB" id="A0A1M7F8F5"/>
<dbReference type="SMART" id="SM00138">
    <property type="entry name" value="MeTrc"/>
    <property type="match status" value="1"/>
</dbReference>
<gene>
    <name evidence="2" type="ORF">SAMN05444266_10637</name>
</gene>
<dbReference type="Proteomes" id="UP000184420">
    <property type="component" value="Unassembled WGS sequence"/>
</dbReference>
<dbReference type="PANTHER" id="PTHR24422:SF8">
    <property type="entry name" value="CHEMOTAXIS PROTEIN"/>
    <property type="match status" value="1"/>
</dbReference>
<dbReference type="SUPFAM" id="SSF47757">
    <property type="entry name" value="Chemotaxis receptor methyltransferase CheR, N-terminal domain"/>
    <property type="match status" value="1"/>
</dbReference>
<organism evidence="2 3">
    <name type="scientific">Chitinophaga jiangningensis</name>
    <dbReference type="NCBI Taxonomy" id="1419482"/>
    <lineage>
        <taxon>Bacteria</taxon>
        <taxon>Pseudomonadati</taxon>
        <taxon>Bacteroidota</taxon>
        <taxon>Chitinophagia</taxon>
        <taxon>Chitinophagales</taxon>
        <taxon>Chitinophagaceae</taxon>
        <taxon>Chitinophaga</taxon>
    </lineage>
</organism>
<dbReference type="RefSeq" id="WP_245805682.1">
    <property type="nucleotide sequence ID" value="NZ_FRBL01000006.1"/>
</dbReference>
<dbReference type="EMBL" id="FRBL01000006">
    <property type="protein sequence ID" value="SHM00344.1"/>
    <property type="molecule type" value="Genomic_DNA"/>
</dbReference>
<accession>A0A1M7F8F5</accession>
<dbReference type="InterPro" id="IPR022642">
    <property type="entry name" value="CheR_C"/>
</dbReference>
<dbReference type="InterPro" id="IPR029063">
    <property type="entry name" value="SAM-dependent_MTases_sf"/>
</dbReference>
<dbReference type="Pfam" id="PF03705">
    <property type="entry name" value="CheR_N"/>
    <property type="match status" value="1"/>
</dbReference>
<dbReference type="InterPro" id="IPR050903">
    <property type="entry name" value="Bact_Chemotaxis_MeTrfase"/>
</dbReference>
<protein>
    <submittedName>
        <fullName evidence="2">MCP methyltransferase, CheR-type</fullName>
    </submittedName>
</protein>
<keyword evidence="2" id="KW-0489">Methyltransferase</keyword>
<keyword evidence="2" id="KW-0808">Transferase</keyword>
<dbReference type="GO" id="GO:0032259">
    <property type="term" value="P:methylation"/>
    <property type="evidence" value="ECO:0007669"/>
    <property type="project" value="UniProtKB-KW"/>
</dbReference>
<dbReference type="InterPro" id="IPR022641">
    <property type="entry name" value="CheR_N"/>
</dbReference>
<dbReference type="SUPFAM" id="SSF53335">
    <property type="entry name" value="S-adenosyl-L-methionine-dependent methyltransferases"/>
    <property type="match status" value="1"/>
</dbReference>
<dbReference type="Gene3D" id="3.40.50.150">
    <property type="entry name" value="Vaccinia Virus protein VP39"/>
    <property type="match status" value="1"/>
</dbReference>
<dbReference type="InterPro" id="IPR000780">
    <property type="entry name" value="CheR_MeTrfase"/>
</dbReference>
<dbReference type="STRING" id="1419482.SAMN05444266_10637"/>
<name>A0A1M7F8F5_9BACT</name>
<evidence type="ECO:0000313" key="3">
    <source>
        <dbReference type="Proteomes" id="UP000184420"/>
    </source>
</evidence>
<reference evidence="2 3" key="1">
    <citation type="submission" date="2016-11" db="EMBL/GenBank/DDBJ databases">
        <authorList>
            <person name="Jaros S."/>
            <person name="Januszkiewicz K."/>
            <person name="Wedrychowicz H."/>
        </authorList>
    </citation>
    <scope>NUCLEOTIDE SEQUENCE [LARGE SCALE GENOMIC DNA]</scope>
    <source>
        <strain evidence="2 3">DSM 27406</strain>
    </source>
</reference>
<dbReference type="Pfam" id="PF01739">
    <property type="entry name" value="CheR"/>
    <property type="match status" value="1"/>
</dbReference>
<feature type="domain" description="CheR-type methyltransferase" evidence="1">
    <location>
        <begin position="11"/>
        <end position="256"/>
    </location>
</feature>
<dbReference type="PRINTS" id="PR00996">
    <property type="entry name" value="CHERMTFRASE"/>
</dbReference>
<dbReference type="PANTHER" id="PTHR24422">
    <property type="entry name" value="CHEMOTAXIS PROTEIN METHYLTRANSFERASE"/>
    <property type="match status" value="1"/>
</dbReference>
<sequence>MNIPGASANMISELELDLLLRELLQEHGYDFTSYARNSMRRRVSRLMVIDRFANFQSLLYRLRLDTSYLQRMVEELTVNVTEMFRDPSVWRNIREQVLPVLATHPFIRIWHAGCSSGEEVYSMAILLEEADLLHKSLLYATDLNPAVVENIKRGVFPLSQMKQYSENYIASGGVHDFSRYYTAKYNWAKFDEKLKARMVASTHNLVSDRSFNEFNLILCRNVLIYFERPLQEKVLQLFDDSLEKLGFLVLGTKENMRFSSTVKRFIPVDYKDRIWRKMG</sequence>